<dbReference type="RefSeq" id="WP_113957574.1">
    <property type="nucleotide sequence ID" value="NZ_QNRR01000002.1"/>
</dbReference>
<protein>
    <submittedName>
        <fullName evidence="5">Tetratricopeptide repeat protein</fullName>
    </submittedName>
</protein>
<dbReference type="SMART" id="SM00028">
    <property type="entry name" value="TPR"/>
    <property type="match status" value="9"/>
</dbReference>
<accession>A0A366HQT5</accession>
<dbReference type="InterPro" id="IPR011990">
    <property type="entry name" value="TPR-like_helical_dom_sf"/>
</dbReference>
<reference evidence="5 6" key="1">
    <citation type="submission" date="2018-06" db="EMBL/GenBank/DDBJ databases">
        <title>Genomic Encyclopedia of Type Strains, Phase IV (KMG-IV): sequencing the most valuable type-strain genomes for metagenomic binning, comparative biology and taxonomic classification.</title>
        <authorList>
            <person name="Goeker M."/>
        </authorList>
    </citation>
    <scope>NUCLEOTIDE SEQUENCE [LARGE SCALE GENOMIC DNA]</scope>
    <source>
        <strain evidence="5 6">DSM 25532</strain>
    </source>
</reference>
<evidence type="ECO:0000256" key="1">
    <source>
        <dbReference type="ARBA" id="ARBA00022737"/>
    </source>
</evidence>
<dbReference type="EMBL" id="QNRR01000002">
    <property type="protein sequence ID" value="RBP46022.1"/>
    <property type="molecule type" value="Genomic_DNA"/>
</dbReference>
<dbReference type="InterPro" id="IPR051685">
    <property type="entry name" value="Ycf3/AcsC/BcsC/TPR_MFPF"/>
</dbReference>
<dbReference type="InterPro" id="IPR019734">
    <property type="entry name" value="TPR_rpt"/>
</dbReference>
<evidence type="ECO:0000256" key="2">
    <source>
        <dbReference type="ARBA" id="ARBA00022803"/>
    </source>
</evidence>
<evidence type="ECO:0000313" key="5">
    <source>
        <dbReference type="EMBL" id="RBP46022.1"/>
    </source>
</evidence>
<evidence type="ECO:0000256" key="4">
    <source>
        <dbReference type="SAM" id="MobiDB-lite"/>
    </source>
</evidence>
<name>A0A366HQT5_9BACT</name>
<evidence type="ECO:0000256" key="3">
    <source>
        <dbReference type="PROSITE-ProRule" id="PRU00339"/>
    </source>
</evidence>
<gene>
    <name evidence="5" type="ORF">DES53_102407</name>
</gene>
<keyword evidence="1" id="KW-0677">Repeat</keyword>
<dbReference type="PANTHER" id="PTHR44943:SF4">
    <property type="entry name" value="TPR REPEAT-CONTAINING PROTEIN MJ0798"/>
    <property type="match status" value="1"/>
</dbReference>
<dbReference type="SUPFAM" id="SSF48452">
    <property type="entry name" value="TPR-like"/>
    <property type="match status" value="3"/>
</dbReference>
<dbReference type="Proteomes" id="UP000253426">
    <property type="component" value="Unassembled WGS sequence"/>
</dbReference>
<dbReference type="PANTHER" id="PTHR44943">
    <property type="entry name" value="CELLULOSE SYNTHASE OPERON PROTEIN C"/>
    <property type="match status" value="1"/>
</dbReference>
<dbReference type="PROSITE" id="PS50005">
    <property type="entry name" value="TPR"/>
    <property type="match status" value="1"/>
</dbReference>
<sequence>MRVRIALAADNTLRVRFAAMNQGIHLTLALAFLMLAAAPATQAEPPEKARRYLDMLRQRPQFGVVFERFLDAWYEESTPDALAEHLRAEAAKPEAKSGDHLLLALFETRRGDEAAAVAAFKKGLALEPANPLAWQELARLQVRMLDFSQALESLDKALQQKPDGALAVEIEKQRGRVLLRTGKPEDALTAWRKLLEAHADDEDLAEEVVDVQLDEGLYTEAVALMESLIEKTKDAYARVNRRMRLADIYLRAGMKAEALEQLAEVIRQSGHNTWIEGEALAQTDQIFRREDNLSGLAGHLDKLAKQEDQRVAIKRHLARVSAETGLKDQAFTIYKDLLSRTPGRRDLREGYLDLLERFGNFTEAIPQTKLLLEQNPGDKELHLRLAAQQQHAGDPKAASTSLDAYLAAPGSGEYDYLRVAMQLEAWGRKDDARTAFEKLVVKHPDSVSAKEAQAHFLHRIGEKEQALTIWMDLAAKGDQEQVLAVAQALLARLEAKTAYEVLRSRMSEFGKDPRYLAPLLTAAITVKEQKTVAPLAVERVRLTLDSGMLEDAIRQAVQVLEGAQEISTTAKSLQGQQSMSIAERCLLATLLEEMGEKESAERTLREAGTEHALLAQTRLVGLIETRQDWPRASQEMEKLIAMPEGRTSQHLQRLVDLKERSGEPEAALKVATEWKTLSPGAVQPWLTEATLLTALSRQQDAIKILRAASRKFEDDDNVAAALASAYSEAGQFGDAERIFMRLVEKAESLEDKIRWVGALAQAASSRNTLKQVTESFRERQRNNREDATPWLALAEIAKVSSDQAEQRRCLLEAARLRPKDIDLLHQIARVEEDTGDFKQSLQTLEKAAALDTGWRTKQAIAMAHLRAGDDELGFRLLGDLMGGKDIEPKDALRLVDAMMAREHWDKAIAFLTPLVDKHSEDYRLRYLRGIALFQNMDNAGAIAEFLRVAAAKQEVPDVLRRPPTKLVSPWETTFYGAIEKTSPPGAVSVYRMTRNLYEATQYRMRAQYSGMMGSGVRVPGDVESARTYALANLMLLNAEEAPEGKARIASALEAAGIEHVAVLMSFEPSPQAAWNMTVSEDALRAHPADTLLHMFWVDFNNGNNNQSLPIELCQRAFDLLQEKYPLPAFRAAAAAVRTAPEAGLPMLEKALASLEGKQDPTSNVVTELSQMLGGGQNATQSPPKLEAPEAVQKKMLAVMVNNILKSPAPKPNSYDFSILYASNACRAQGAWEAYVTLWNHHLKVLRSVDPTAQKQLMAWSYGGGQNQKPLLRPLLFPSSDTLPGLFIKMMHYSDPFNPHVDSYARSGPEDDYTGIVPFLDRVEDPSMRLALSYKASQTKRLEEDLKAHASREDASPNDLLMAASYAGTTDNLESAATYLLRMQSFPMDAVRRAEVDAALVHAVTNLKEKPPQLLEAGQQAARRLRSAKLDARQREDLAEAFATLGLKEEAEQWRRLATLTPAPAQQRSYGGSYSSQSSPSRLDTAIAKGNHTEAVKIALSELKNIKSQYWDDSSGYAVQEGSQLVKKLTFPDARVKLIAAMDPGEDAPVTRREEFAALLELVEEKERARKIYEEILQKNANAHTVRIRLLAITAHGDPDKAGSLLLDIPLKAFNQSLDGTLLSLCNEDELPPAGRIAIFNALSAVLEQHAGDDAVKRLRSELDWIQELPPLLGRRTYGGGKTLPYMFDRDPYADKRYSYVKPDAPELKQRRDALNRLCKAMMLHPRLAASGFSWYAALALSENGNAEELATLATSLVEKSKAHHASGVPLTPLAPRRYSFYEEYTAVWHPHPVEFLIWHAWKNGRTDSINSEILPMAQQIVDRSQLNFLKTQARMWTCEPAEFATAAESVVRAANVAMGGSHRQTEYAVWLTDRWKERKIPGPVLDKSILSFAKASSGYNEGNYIRLYLKTRQQLAPEADTGEFLKQLLATMLGPQQNRWQGRMLSFANVRYGRGGSYNDRDAYNAGMILSALAEHTETKGIAVQAGILTGLINHAEWVRSTLGQRIGEVGKDAKLAMDFLEKAEFLGEAPQMRVVNDERIVHEIFLAARQNTEVRKAMTDALKSKPRSFGVELAETMLQQNQDAALSAFLKRRKADLATIPPDRIAGLASLIRANMPAAKNLATLDVVLKDALQPIFAAELAEQKTLLDKWMTAKRMQDLQLDDNRYEDALVKKFVELSESDPPKAIEYFNHACKLMETKESTMQWTTSTASNGWTLRSNMLAEAMKTAPKMRMLGLSMRLYHEDTSGNLTMNGWSHDAKWGQPIQEAWKNAGGLHNNEAGLQGMLTALQKELGDTPHTFLPLAFYDFFNRLPLSLRIEALRWAEKPTGDPSLAPLAKELALAGRFFLATENGARSNPEMQKALAELGGVEPVWQHEAARLRDEKLHPRARLAVAHHLCYRAPEAVPADVASVGAKLALEAQQKLQCMHGYQYGWLLKAWCRLPATDEWKNEAQEHWAAWKRRNDRKVQSRTLRYEPHEWPIVNMLRVAAHAGNEAWMAELQVKHSYHFQDDPSGIAILAGEGRLKEALDWTRAGWSNILLAPENGMYWNAATAQAVTQLRTFDAEPDIRFLCEVILSNLPDPIKPEQASIPNFADRRKRMVELAKRMKDITFSTPELKRTCAEEFAQYYYCYEPLATILDEVAEKVDIPALAKSQNSNECLRRLRPVVASVSRKIWNGDAKPAIAAYDKALSTPDTLHEYYRRSAVKHSVGDVLKLVPSKWSSQEKPDRSALLALVDHILAKTPDTMFEEHVANAITLKILIHHLDGHPEAIAEWRKTLTVDRTQKMKTYLSRYFRMWTFFDTMNLDAKFRMKPEERAALIGALLKDEWIGTRYPDTGTNIANLISTLTKDKALKPEDIPVTWKVIAEAYPRKGRTASEAADVLAQRGMLSDALAAFDLAISQASADYATSAAFICRKAELLRRLKRDEEAAADLLALDEKKMGPGGKAQRAALLKSMENEAKPGQNSSQ</sequence>
<keyword evidence="6" id="KW-1185">Reference proteome</keyword>
<comment type="caution">
    <text evidence="5">The sequence shown here is derived from an EMBL/GenBank/DDBJ whole genome shotgun (WGS) entry which is preliminary data.</text>
</comment>
<evidence type="ECO:0000313" key="6">
    <source>
        <dbReference type="Proteomes" id="UP000253426"/>
    </source>
</evidence>
<organism evidence="5 6">
    <name type="scientific">Roseimicrobium gellanilyticum</name>
    <dbReference type="NCBI Taxonomy" id="748857"/>
    <lineage>
        <taxon>Bacteria</taxon>
        <taxon>Pseudomonadati</taxon>
        <taxon>Verrucomicrobiota</taxon>
        <taxon>Verrucomicrobiia</taxon>
        <taxon>Verrucomicrobiales</taxon>
        <taxon>Verrucomicrobiaceae</taxon>
        <taxon>Roseimicrobium</taxon>
    </lineage>
</organism>
<dbReference type="Gene3D" id="1.25.40.10">
    <property type="entry name" value="Tetratricopeptide repeat domain"/>
    <property type="match status" value="3"/>
</dbReference>
<dbReference type="Pfam" id="PF13432">
    <property type="entry name" value="TPR_16"/>
    <property type="match status" value="3"/>
</dbReference>
<keyword evidence="2 3" id="KW-0802">TPR repeat</keyword>
<proteinExistence type="predicted"/>
<feature type="repeat" description="TPR" evidence="3">
    <location>
        <begin position="131"/>
        <end position="164"/>
    </location>
</feature>
<dbReference type="OrthoDB" id="174615at2"/>
<feature type="region of interest" description="Disordered" evidence="4">
    <location>
        <begin position="2941"/>
        <end position="2972"/>
    </location>
</feature>